<organism evidence="1 2">
    <name type="scientific">Tegillarca granosa</name>
    <name type="common">Malaysian cockle</name>
    <name type="synonym">Anadara granosa</name>
    <dbReference type="NCBI Taxonomy" id="220873"/>
    <lineage>
        <taxon>Eukaryota</taxon>
        <taxon>Metazoa</taxon>
        <taxon>Spiralia</taxon>
        <taxon>Lophotrochozoa</taxon>
        <taxon>Mollusca</taxon>
        <taxon>Bivalvia</taxon>
        <taxon>Autobranchia</taxon>
        <taxon>Pteriomorphia</taxon>
        <taxon>Arcoida</taxon>
        <taxon>Arcoidea</taxon>
        <taxon>Arcidae</taxon>
        <taxon>Tegillarca</taxon>
    </lineage>
</organism>
<comment type="caution">
    <text evidence="1">The sequence shown here is derived from an EMBL/GenBank/DDBJ whole genome shotgun (WGS) entry which is preliminary data.</text>
</comment>
<evidence type="ECO:0000313" key="1">
    <source>
        <dbReference type="EMBL" id="KAJ8315959.1"/>
    </source>
</evidence>
<reference evidence="1 2" key="1">
    <citation type="submission" date="2022-12" db="EMBL/GenBank/DDBJ databases">
        <title>Chromosome-level genome of Tegillarca granosa.</title>
        <authorList>
            <person name="Kim J."/>
        </authorList>
    </citation>
    <scope>NUCLEOTIDE SEQUENCE [LARGE SCALE GENOMIC DNA]</scope>
    <source>
        <strain evidence="1">Teg-2019</strain>
        <tissue evidence="1">Adductor muscle</tissue>
    </source>
</reference>
<evidence type="ECO:0000313" key="2">
    <source>
        <dbReference type="Proteomes" id="UP001217089"/>
    </source>
</evidence>
<sequence length="184" mass="21160">MLTNAKVSEKYLLVFPNTSVWGLFKRYGKCDSESYLTTGEGYYKLWRNGNDSELNSSTQNIRLVLNTFSTVSVNLFGDKFCLDTAAIVTNGFWTEVLTNLAEFKIKLSKYEKTHSVLNSAIWHNSNIKINKNTVYIKKLYDKGIKQIKDLLSAEKNFLTLEMLQNTNQIKIHFTTYEGLKRAIC</sequence>
<gene>
    <name evidence="1" type="ORF">KUTeg_005973</name>
</gene>
<accession>A0ABQ9FF93</accession>
<keyword evidence="2" id="KW-1185">Reference proteome</keyword>
<dbReference type="EMBL" id="JARBDR010000328">
    <property type="protein sequence ID" value="KAJ8315959.1"/>
    <property type="molecule type" value="Genomic_DNA"/>
</dbReference>
<dbReference type="Proteomes" id="UP001217089">
    <property type="component" value="Unassembled WGS sequence"/>
</dbReference>
<protein>
    <submittedName>
        <fullName evidence="1">Uncharacterized protein</fullName>
    </submittedName>
</protein>
<name>A0ABQ9FF93_TEGGR</name>
<proteinExistence type="predicted"/>